<accession>A0ABT7N5E6</accession>
<keyword evidence="2" id="KW-1185">Reference proteome</keyword>
<proteinExistence type="predicted"/>
<name>A0ABT7N5E6_9BURK</name>
<protein>
    <submittedName>
        <fullName evidence="1">DUF899 family protein</fullName>
    </submittedName>
</protein>
<dbReference type="RefSeq" id="WP_286658270.1">
    <property type="nucleotide sequence ID" value="NZ_JASZYV010000001.1"/>
</dbReference>
<dbReference type="InterPro" id="IPR010296">
    <property type="entry name" value="DUF899_thioredox"/>
</dbReference>
<evidence type="ECO:0000313" key="2">
    <source>
        <dbReference type="Proteomes" id="UP001174908"/>
    </source>
</evidence>
<dbReference type="Pfam" id="PF05988">
    <property type="entry name" value="DUF899"/>
    <property type="match status" value="1"/>
</dbReference>
<evidence type="ECO:0000313" key="1">
    <source>
        <dbReference type="EMBL" id="MDM0043147.1"/>
    </source>
</evidence>
<dbReference type="Proteomes" id="UP001174908">
    <property type="component" value="Unassembled WGS sequence"/>
</dbReference>
<dbReference type="EMBL" id="JASZYV010000001">
    <property type="protein sequence ID" value="MDM0043147.1"/>
    <property type="molecule type" value="Genomic_DNA"/>
</dbReference>
<comment type="caution">
    <text evidence="1">The sequence shown here is derived from an EMBL/GenBank/DDBJ whole genome shotgun (WGS) entry which is preliminary data.</text>
</comment>
<reference evidence="1" key="1">
    <citation type="submission" date="2023-06" db="EMBL/GenBank/DDBJ databases">
        <authorList>
            <person name="Jiang Y."/>
            <person name="Liu Q."/>
        </authorList>
    </citation>
    <scope>NUCLEOTIDE SEQUENCE</scope>
    <source>
        <strain evidence="1">CGMCC 1.12089</strain>
    </source>
</reference>
<organism evidence="1 2">
    <name type="scientific">Variovorax dokdonensis</name>
    <dbReference type="NCBI Taxonomy" id="344883"/>
    <lineage>
        <taxon>Bacteria</taxon>
        <taxon>Pseudomonadati</taxon>
        <taxon>Pseudomonadota</taxon>
        <taxon>Betaproteobacteria</taxon>
        <taxon>Burkholderiales</taxon>
        <taxon>Comamonadaceae</taxon>
        <taxon>Variovorax</taxon>
    </lineage>
</organism>
<gene>
    <name evidence="1" type="ORF">QTH91_01510</name>
</gene>
<sequence length="239" mass="26949">MKAQASPDRPLESALDLAARTGRRFPGESPAYRDARLALLAEEIELRRHIERVAEQRRRLPPGGEVPQDYVFMGAQGAVMLSELFGIHDSLVVYHWMYGPRAERPCPMCTSLLSALDGEVPDLLQRTAFVVVARSPYARLASFAIERGWRHLPLLSTFGNSFNQDYIDEDPEGPDVAGLNVFKRESGVIRHFWGDEMNEQTADFGQDPRGAPDLMPLWTLLDKTPQGRGRDWRPSLGYE</sequence>